<dbReference type="GO" id="GO:0005886">
    <property type="term" value="C:plasma membrane"/>
    <property type="evidence" value="ECO:0007669"/>
    <property type="project" value="UniProtKB-SubCell"/>
</dbReference>
<keyword evidence="6 9" id="KW-1133">Transmembrane helix</keyword>
<dbReference type="GO" id="GO:0006605">
    <property type="term" value="P:protein targeting"/>
    <property type="evidence" value="ECO:0007669"/>
    <property type="project" value="UniProtKB-UniRule"/>
</dbReference>
<evidence type="ECO:0000256" key="9">
    <source>
        <dbReference type="HAMAP-Rule" id="MF_00422"/>
    </source>
</evidence>
<dbReference type="EMBL" id="FZOU01000011">
    <property type="protein sequence ID" value="SNT40696.1"/>
    <property type="molecule type" value="Genomic_DNA"/>
</dbReference>
<evidence type="ECO:0000256" key="2">
    <source>
        <dbReference type="ARBA" id="ARBA00022448"/>
    </source>
</evidence>
<organism evidence="10 11">
    <name type="scientific">Granulicella rosea</name>
    <dbReference type="NCBI Taxonomy" id="474952"/>
    <lineage>
        <taxon>Bacteria</taxon>
        <taxon>Pseudomonadati</taxon>
        <taxon>Acidobacteriota</taxon>
        <taxon>Terriglobia</taxon>
        <taxon>Terriglobales</taxon>
        <taxon>Acidobacteriaceae</taxon>
        <taxon>Granulicella</taxon>
    </lineage>
</organism>
<comment type="function">
    <text evidence="9">Essential subunit of the Sec protein translocation channel SecYEG. Clamps together the 2 halves of SecY. May contact the channel plug during translocation.</text>
</comment>
<comment type="similarity">
    <text evidence="9">Belongs to the SecE/SEC61-gamma family.</text>
</comment>
<dbReference type="PANTHER" id="PTHR33910">
    <property type="entry name" value="PROTEIN TRANSLOCASE SUBUNIT SECE"/>
    <property type="match status" value="1"/>
</dbReference>
<dbReference type="InterPro" id="IPR038379">
    <property type="entry name" value="SecE_sf"/>
</dbReference>
<evidence type="ECO:0000256" key="6">
    <source>
        <dbReference type="ARBA" id="ARBA00022989"/>
    </source>
</evidence>
<dbReference type="GO" id="GO:0043952">
    <property type="term" value="P:protein transport by the Sec complex"/>
    <property type="evidence" value="ECO:0007669"/>
    <property type="project" value="UniProtKB-UniRule"/>
</dbReference>
<dbReference type="GO" id="GO:0009306">
    <property type="term" value="P:protein secretion"/>
    <property type="evidence" value="ECO:0007669"/>
    <property type="project" value="UniProtKB-UniRule"/>
</dbReference>
<dbReference type="GO" id="GO:0008320">
    <property type="term" value="F:protein transmembrane transporter activity"/>
    <property type="evidence" value="ECO:0007669"/>
    <property type="project" value="UniProtKB-UniRule"/>
</dbReference>
<dbReference type="NCBIfam" id="TIGR00964">
    <property type="entry name" value="secE_bact"/>
    <property type="match status" value="1"/>
</dbReference>
<dbReference type="GO" id="GO:0065002">
    <property type="term" value="P:intracellular protein transmembrane transport"/>
    <property type="evidence" value="ECO:0007669"/>
    <property type="project" value="UniProtKB-UniRule"/>
</dbReference>
<feature type="transmembrane region" description="Helical" evidence="9">
    <location>
        <begin position="48"/>
        <end position="68"/>
    </location>
</feature>
<dbReference type="Pfam" id="PF00584">
    <property type="entry name" value="SecE"/>
    <property type="match status" value="1"/>
</dbReference>
<dbReference type="PANTHER" id="PTHR33910:SF1">
    <property type="entry name" value="PROTEIN TRANSLOCASE SUBUNIT SECE"/>
    <property type="match status" value="1"/>
</dbReference>
<evidence type="ECO:0000256" key="3">
    <source>
        <dbReference type="ARBA" id="ARBA00022475"/>
    </source>
</evidence>
<name>A0A239MD96_9BACT</name>
<dbReference type="RefSeq" id="WP_089410276.1">
    <property type="nucleotide sequence ID" value="NZ_FZOU01000011.1"/>
</dbReference>
<accession>A0A239MD96</accession>
<dbReference type="InterPro" id="IPR005807">
    <property type="entry name" value="SecE_bac"/>
</dbReference>
<proteinExistence type="inferred from homology"/>
<reference evidence="10 11" key="1">
    <citation type="submission" date="2017-06" db="EMBL/GenBank/DDBJ databases">
        <authorList>
            <person name="Kim H.J."/>
            <person name="Triplett B.A."/>
        </authorList>
    </citation>
    <scope>NUCLEOTIDE SEQUENCE [LARGE SCALE GENOMIC DNA]</scope>
    <source>
        <strain evidence="10 11">DSM 18704</strain>
    </source>
</reference>
<gene>
    <name evidence="9" type="primary">secE</name>
    <name evidence="10" type="ORF">SAMN05421770_111112</name>
</gene>
<evidence type="ECO:0000256" key="8">
    <source>
        <dbReference type="ARBA" id="ARBA00023136"/>
    </source>
</evidence>
<dbReference type="AlphaFoldDB" id="A0A239MD96"/>
<evidence type="ECO:0000256" key="1">
    <source>
        <dbReference type="ARBA" id="ARBA00004370"/>
    </source>
</evidence>
<keyword evidence="7 9" id="KW-0811">Translocation</keyword>
<keyword evidence="2 9" id="KW-0813">Transport</keyword>
<comment type="subunit">
    <text evidence="9">Component of the Sec protein translocase complex. Heterotrimer consisting of SecY, SecE and SecG subunits. The heterotrimers can form oligomers, although 1 heterotrimer is thought to be able to translocate proteins. Interacts with the ribosome. Interacts with SecDF, and other proteins may be involved. Interacts with SecA.</text>
</comment>
<keyword evidence="5 9" id="KW-0653">Protein transport</keyword>
<dbReference type="OrthoDB" id="9812738at2"/>
<keyword evidence="11" id="KW-1185">Reference proteome</keyword>
<evidence type="ECO:0000256" key="4">
    <source>
        <dbReference type="ARBA" id="ARBA00022692"/>
    </source>
</evidence>
<sequence>MAKAIVAADEQQNSGMDQFKAGPARLAEFLKDVRAEMRKVISPSREEVQSTTIVVIVTVFIFAAYFWLVDNIIGHGVDLLFKHLAKH</sequence>
<protein>
    <recommendedName>
        <fullName evidence="9">Protein translocase subunit SecE</fullName>
    </recommendedName>
</protein>
<keyword evidence="4 9" id="KW-0812">Transmembrane</keyword>
<evidence type="ECO:0000313" key="10">
    <source>
        <dbReference type="EMBL" id="SNT40696.1"/>
    </source>
</evidence>
<evidence type="ECO:0000256" key="7">
    <source>
        <dbReference type="ARBA" id="ARBA00023010"/>
    </source>
</evidence>
<dbReference type="InterPro" id="IPR001901">
    <property type="entry name" value="Translocase_SecE/Sec61-g"/>
</dbReference>
<evidence type="ECO:0000256" key="5">
    <source>
        <dbReference type="ARBA" id="ARBA00022927"/>
    </source>
</evidence>
<dbReference type="Proteomes" id="UP000198356">
    <property type="component" value="Unassembled WGS sequence"/>
</dbReference>
<keyword evidence="3 9" id="KW-1003">Cell membrane</keyword>
<keyword evidence="8 9" id="KW-0472">Membrane</keyword>
<comment type="subcellular location">
    <subcellularLocation>
        <location evidence="9">Cell membrane</location>
        <topology evidence="9">Single-pass membrane protein</topology>
    </subcellularLocation>
    <subcellularLocation>
        <location evidence="1">Membrane</location>
    </subcellularLocation>
</comment>
<evidence type="ECO:0000313" key="11">
    <source>
        <dbReference type="Proteomes" id="UP000198356"/>
    </source>
</evidence>
<dbReference type="HAMAP" id="MF_00422">
    <property type="entry name" value="SecE"/>
    <property type="match status" value="1"/>
</dbReference>
<dbReference type="Gene3D" id="1.20.5.1030">
    <property type="entry name" value="Preprotein translocase secy subunit"/>
    <property type="match status" value="1"/>
</dbReference>